<dbReference type="PANTHER" id="PTHR33360">
    <property type="entry name" value="TRANSPOSASE FOR INSERTION SEQUENCE ELEMENT IS200"/>
    <property type="match status" value="1"/>
</dbReference>
<dbReference type="SUPFAM" id="SSF143422">
    <property type="entry name" value="Transposase IS200-like"/>
    <property type="match status" value="1"/>
</dbReference>
<evidence type="ECO:0000313" key="2">
    <source>
        <dbReference type="EMBL" id="TWT78144.1"/>
    </source>
</evidence>
<feature type="domain" description="Transposase IS200-like" evidence="1">
    <location>
        <begin position="6"/>
        <end position="116"/>
    </location>
</feature>
<sequence length="140" mass="15330">MSRNYYSEINLHLVWHTKQSLPLLNPDVKKAAYAALESRIRATDGVYLHQVGGIENHVHVAVTIPPTLLISDWIGKLKGGSSHDVNQQSMNRDKQLQWQAGYGVVSFGKQARSPVNGAPQLMCAVYPGVNAGANTRNEAP</sequence>
<dbReference type="InterPro" id="IPR036515">
    <property type="entry name" value="Transposase_17_sf"/>
</dbReference>
<dbReference type="GO" id="GO:0003677">
    <property type="term" value="F:DNA binding"/>
    <property type="evidence" value="ECO:0007669"/>
    <property type="project" value="InterPro"/>
</dbReference>
<dbReference type="RefSeq" id="WP_146584379.1">
    <property type="nucleotide sequence ID" value="NZ_SJPO01000002.1"/>
</dbReference>
<name>A0A5C5YT18_9BACT</name>
<dbReference type="EMBL" id="SJPO01000002">
    <property type="protein sequence ID" value="TWT78144.1"/>
    <property type="molecule type" value="Genomic_DNA"/>
</dbReference>
<dbReference type="NCBIfam" id="NF033573">
    <property type="entry name" value="transpos_IS200"/>
    <property type="match status" value="1"/>
</dbReference>
<evidence type="ECO:0000313" key="3">
    <source>
        <dbReference type="Proteomes" id="UP000318478"/>
    </source>
</evidence>
<protein>
    <submittedName>
        <fullName evidence="2">Transposase IS200 like protein</fullName>
    </submittedName>
</protein>
<dbReference type="GO" id="GO:0004803">
    <property type="term" value="F:transposase activity"/>
    <property type="evidence" value="ECO:0007669"/>
    <property type="project" value="InterPro"/>
</dbReference>
<dbReference type="InterPro" id="IPR002686">
    <property type="entry name" value="Transposase_17"/>
</dbReference>
<dbReference type="GO" id="GO:0006313">
    <property type="term" value="P:DNA transposition"/>
    <property type="evidence" value="ECO:0007669"/>
    <property type="project" value="InterPro"/>
</dbReference>
<evidence type="ECO:0000259" key="1">
    <source>
        <dbReference type="SMART" id="SM01321"/>
    </source>
</evidence>
<organism evidence="2 3">
    <name type="scientific">Posidoniimonas polymericola</name>
    <dbReference type="NCBI Taxonomy" id="2528002"/>
    <lineage>
        <taxon>Bacteria</taxon>
        <taxon>Pseudomonadati</taxon>
        <taxon>Planctomycetota</taxon>
        <taxon>Planctomycetia</taxon>
        <taxon>Pirellulales</taxon>
        <taxon>Lacipirellulaceae</taxon>
        <taxon>Posidoniimonas</taxon>
    </lineage>
</organism>
<dbReference type="Proteomes" id="UP000318478">
    <property type="component" value="Unassembled WGS sequence"/>
</dbReference>
<proteinExistence type="predicted"/>
<gene>
    <name evidence="2" type="ORF">Pla123a_09340</name>
</gene>
<dbReference type="PANTHER" id="PTHR33360:SF2">
    <property type="entry name" value="TRANSPOSASE FOR INSERTION SEQUENCE ELEMENT IS200"/>
    <property type="match status" value="1"/>
</dbReference>
<comment type="caution">
    <text evidence="2">The sequence shown here is derived from an EMBL/GenBank/DDBJ whole genome shotgun (WGS) entry which is preliminary data.</text>
</comment>
<dbReference type="SMART" id="SM01321">
    <property type="entry name" value="Y1_Tnp"/>
    <property type="match status" value="1"/>
</dbReference>
<dbReference type="Pfam" id="PF01797">
    <property type="entry name" value="Y1_Tnp"/>
    <property type="match status" value="1"/>
</dbReference>
<dbReference type="Gene3D" id="3.30.70.1290">
    <property type="entry name" value="Transposase IS200-like"/>
    <property type="match status" value="1"/>
</dbReference>
<keyword evidence="3" id="KW-1185">Reference proteome</keyword>
<reference evidence="2 3" key="1">
    <citation type="submission" date="2019-02" db="EMBL/GenBank/DDBJ databases">
        <title>Deep-cultivation of Planctomycetes and their phenomic and genomic characterization uncovers novel biology.</title>
        <authorList>
            <person name="Wiegand S."/>
            <person name="Jogler M."/>
            <person name="Boedeker C."/>
            <person name="Pinto D."/>
            <person name="Vollmers J."/>
            <person name="Rivas-Marin E."/>
            <person name="Kohn T."/>
            <person name="Peeters S.H."/>
            <person name="Heuer A."/>
            <person name="Rast P."/>
            <person name="Oberbeckmann S."/>
            <person name="Bunk B."/>
            <person name="Jeske O."/>
            <person name="Meyerdierks A."/>
            <person name="Storesund J.E."/>
            <person name="Kallscheuer N."/>
            <person name="Luecker S."/>
            <person name="Lage O.M."/>
            <person name="Pohl T."/>
            <person name="Merkel B.J."/>
            <person name="Hornburger P."/>
            <person name="Mueller R.-W."/>
            <person name="Bruemmer F."/>
            <person name="Labrenz M."/>
            <person name="Spormann A.M."/>
            <person name="Op Den Camp H."/>
            <person name="Overmann J."/>
            <person name="Amann R."/>
            <person name="Jetten M.S.M."/>
            <person name="Mascher T."/>
            <person name="Medema M.H."/>
            <person name="Devos D.P."/>
            <person name="Kaster A.-K."/>
            <person name="Ovreas L."/>
            <person name="Rohde M."/>
            <person name="Galperin M.Y."/>
            <person name="Jogler C."/>
        </authorList>
    </citation>
    <scope>NUCLEOTIDE SEQUENCE [LARGE SCALE GENOMIC DNA]</scope>
    <source>
        <strain evidence="2 3">Pla123a</strain>
    </source>
</reference>
<accession>A0A5C5YT18</accession>
<dbReference type="AlphaFoldDB" id="A0A5C5YT18"/>
<dbReference type="OrthoDB" id="9798161at2"/>